<dbReference type="Pfam" id="PF00319">
    <property type="entry name" value="SRF-TF"/>
    <property type="match status" value="1"/>
</dbReference>
<dbReference type="AlphaFoldDB" id="A0A0G2QTT9"/>
<dbReference type="PROSITE" id="PS00350">
    <property type="entry name" value="MADS_BOX_1"/>
    <property type="match status" value="1"/>
</dbReference>
<dbReference type="GO" id="GO:0046983">
    <property type="term" value="F:protein dimerization activity"/>
    <property type="evidence" value="ECO:0007669"/>
    <property type="project" value="InterPro"/>
</dbReference>
<keyword evidence="5" id="KW-0539">Nucleus</keyword>
<feature type="domain" description="MADS-box" evidence="7">
    <location>
        <begin position="1"/>
        <end position="61"/>
    </location>
</feature>
<dbReference type="InterPro" id="IPR050142">
    <property type="entry name" value="MADS-box/MEF2_TF"/>
</dbReference>
<feature type="domain" description="K-box" evidence="8">
    <location>
        <begin position="82"/>
        <end position="172"/>
    </location>
</feature>
<evidence type="ECO:0000256" key="4">
    <source>
        <dbReference type="ARBA" id="ARBA00023163"/>
    </source>
</evidence>
<dbReference type="SUPFAM" id="SSF55455">
    <property type="entry name" value="SRF-like"/>
    <property type="match status" value="1"/>
</dbReference>
<dbReference type="InterPro" id="IPR036879">
    <property type="entry name" value="TF_MADSbox_sf"/>
</dbReference>
<dbReference type="GO" id="GO:0005634">
    <property type="term" value="C:nucleus"/>
    <property type="evidence" value="ECO:0007669"/>
    <property type="project" value="UniProtKB-SubCell"/>
</dbReference>
<sequence>MGRGKIEIKKIENTTNRQVTFSKRRAGLFKKARELSILCAADVAVIVFNSTGRLFDFASSSMKRILERYRSACGGHDWNNEHEQMLCQFRNLRKENEDLHREIRYVMGEDADSLSPKQLDYLEGNLEIAAKKVRERKTEVLKYERRKTESKVNGLEQKCILLKQWLATAENLEEYDQTPPPTFRVQPSQPNLQSAGY</sequence>
<reference evidence="9" key="1">
    <citation type="submission" date="2013-03" db="EMBL/GenBank/DDBJ databases">
        <title>Isolation and characterization of a class B MADS-box gene from the gymnosperm Taxus chinensis var. mairei.</title>
        <authorList>
            <person name="Liu Z."/>
            <person name="Qi R."/>
            <person name="Fei Y."/>
        </authorList>
    </citation>
    <scope>NUCLEOTIDE SEQUENCE</scope>
</reference>
<dbReference type="PROSITE" id="PS50066">
    <property type="entry name" value="MADS_BOX_2"/>
    <property type="match status" value="1"/>
</dbReference>
<organism evidence="9">
    <name type="scientific">Taxus wallichiana var. mairei</name>
    <name type="common">Maire's yew</name>
    <name type="synonym">Taxus mairei</name>
    <dbReference type="NCBI Taxonomy" id="120273"/>
    <lineage>
        <taxon>Eukaryota</taxon>
        <taxon>Viridiplantae</taxon>
        <taxon>Streptophyta</taxon>
        <taxon>Embryophyta</taxon>
        <taxon>Tracheophyta</taxon>
        <taxon>Spermatophyta</taxon>
        <taxon>Pinopsida</taxon>
        <taxon>Pinidae</taxon>
        <taxon>Conifers II</taxon>
        <taxon>Cupressales</taxon>
        <taxon>Taxaceae</taxon>
        <taxon>Taxus</taxon>
    </lineage>
</organism>
<evidence type="ECO:0000259" key="8">
    <source>
        <dbReference type="PROSITE" id="PS51297"/>
    </source>
</evidence>
<dbReference type="PANTHER" id="PTHR48019">
    <property type="entry name" value="SERUM RESPONSE FACTOR HOMOLOG"/>
    <property type="match status" value="1"/>
</dbReference>
<dbReference type="Pfam" id="PF01486">
    <property type="entry name" value="K-box"/>
    <property type="match status" value="1"/>
</dbReference>
<dbReference type="PROSITE" id="PS51297">
    <property type="entry name" value="K_BOX"/>
    <property type="match status" value="1"/>
</dbReference>
<dbReference type="Gene3D" id="3.40.1810.10">
    <property type="entry name" value="Transcription factor, MADS-box"/>
    <property type="match status" value="1"/>
</dbReference>
<protein>
    <submittedName>
        <fullName evidence="9">TCAP3</fullName>
    </submittedName>
</protein>
<keyword evidence="4" id="KW-0804">Transcription</keyword>
<evidence type="ECO:0000256" key="1">
    <source>
        <dbReference type="ARBA" id="ARBA00004123"/>
    </source>
</evidence>
<evidence type="ECO:0000256" key="6">
    <source>
        <dbReference type="SAM" id="MobiDB-lite"/>
    </source>
</evidence>
<dbReference type="InterPro" id="IPR002100">
    <property type="entry name" value="TF_MADSbox"/>
</dbReference>
<comment type="subcellular location">
    <subcellularLocation>
        <location evidence="1">Nucleus</location>
    </subcellularLocation>
</comment>
<proteinExistence type="evidence at transcript level"/>
<evidence type="ECO:0000313" key="9">
    <source>
        <dbReference type="EMBL" id="AHI62964.1"/>
    </source>
</evidence>
<evidence type="ECO:0000256" key="2">
    <source>
        <dbReference type="ARBA" id="ARBA00023015"/>
    </source>
</evidence>
<dbReference type="SMART" id="SM00432">
    <property type="entry name" value="MADS"/>
    <property type="match status" value="1"/>
</dbReference>
<keyword evidence="3" id="KW-0238">DNA-binding</keyword>
<dbReference type="InterPro" id="IPR002487">
    <property type="entry name" value="TF_Kbox"/>
</dbReference>
<name>A0A0G2QTT9_TAXWM</name>
<dbReference type="EMBL" id="KC818630">
    <property type="protein sequence ID" value="AHI62964.1"/>
    <property type="molecule type" value="mRNA"/>
</dbReference>
<evidence type="ECO:0000259" key="7">
    <source>
        <dbReference type="PROSITE" id="PS50066"/>
    </source>
</evidence>
<keyword evidence="2" id="KW-0805">Transcription regulation</keyword>
<dbReference type="InterPro" id="IPR033896">
    <property type="entry name" value="MEF2-like_N"/>
</dbReference>
<dbReference type="GO" id="GO:0045944">
    <property type="term" value="P:positive regulation of transcription by RNA polymerase II"/>
    <property type="evidence" value="ECO:0007669"/>
    <property type="project" value="InterPro"/>
</dbReference>
<dbReference type="PRINTS" id="PR00404">
    <property type="entry name" value="MADSDOMAIN"/>
</dbReference>
<gene>
    <name evidence="9" type="primary">TCAP3</name>
</gene>
<evidence type="ECO:0000256" key="3">
    <source>
        <dbReference type="ARBA" id="ARBA00023125"/>
    </source>
</evidence>
<feature type="region of interest" description="Disordered" evidence="6">
    <location>
        <begin position="176"/>
        <end position="197"/>
    </location>
</feature>
<accession>A0A0G2QTT9</accession>
<dbReference type="CDD" id="cd00265">
    <property type="entry name" value="MADS_MEF2_like"/>
    <property type="match status" value="1"/>
</dbReference>
<feature type="compositionally biased region" description="Polar residues" evidence="6">
    <location>
        <begin position="185"/>
        <end position="197"/>
    </location>
</feature>
<dbReference type="GO" id="GO:0000977">
    <property type="term" value="F:RNA polymerase II transcription regulatory region sequence-specific DNA binding"/>
    <property type="evidence" value="ECO:0007669"/>
    <property type="project" value="InterPro"/>
</dbReference>
<dbReference type="GO" id="GO:0003700">
    <property type="term" value="F:DNA-binding transcription factor activity"/>
    <property type="evidence" value="ECO:0007669"/>
    <property type="project" value="InterPro"/>
</dbReference>
<evidence type="ECO:0000256" key="5">
    <source>
        <dbReference type="ARBA" id="ARBA00023242"/>
    </source>
</evidence>